<name>A0A010SU33_PSEFL</name>
<protein>
    <submittedName>
        <fullName evidence="2">Uncharacterized protein</fullName>
    </submittedName>
</protein>
<evidence type="ECO:0000313" key="3">
    <source>
        <dbReference type="Proteomes" id="UP000022611"/>
    </source>
</evidence>
<sequence length="81" mass="9567">MRNIKTREGFDLWDKVHELPRFNFWRGGEDEKGSVIRVPEKHGHWVNFNDLTTLADQYQDEINSLRERLARLEPKSVGASE</sequence>
<evidence type="ECO:0000256" key="1">
    <source>
        <dbReference type="SAM" id="Coils"/>
    </source>
</evidence>
<dbReference type="RefSeq" id="WP_019689882.1">
    <property type="nucleotide sequence ID" value="NZ_AFOY02000004.1"/>
</dbReference>
<keyword evidence="1" id="KW-0175">Coiled coil</keyword>
<dbReference type="EMBL" id="AFOY02000004">
    <property type="protein sequence ID" value="EXF96265.1"/>
    <property type="molecule type" value="Genomic_DNA"/>
</dbReference>
<dbReference type="OrthoDB" id="6944504at2"/>
<comment type="caution">
    <text evidence="2">The sequence shown here is derived from an EMBL/GenBank/DDBJ whole genome shotgun (WGS) entry which is preliminary data.</text>
</comment>
<dbReference type="AlphaFoldDB" id="A0A010SU33"/>
<dbReference type="HOGENOM" id="CLU_2571164_0_0_6"/>
<organism evidence="2 3">
    <name type="scientific">Pseudomonas fluorescens HK44</name>
    <dbReference type="NCBI Taxonomy" id="1042209"/>
    <lineage>
        <taxon>Bacteria</taxon>
        <taxon>Pseudomonadati</taxon>
        <taxon>Pseudomonadota</taxon>
        <taxon>Gammaproteobacteria</taxon>
        <taxon>Pseudomonadales</taxon>
        <taxon>Pseudomonadaceae</taxon>
        <taxon>Pseudomonas</taxon>
    </lineage>
</organism>
<reference evidence="2 3" key="1">
    <citation type="journal article" date="2011" name="J. Bacteriol.">
        <title>Draft genome sequence of the polycyclic aromatic hydrocarbon-degrading, genetically engineered bioluminescent bioreporter Pseudomonas fluorescens HK44.</title>
        <authorList>
            <person name="Chauhan A."/>
            <person name="Layton A.C."/>
            <person name="Williams D.E."/>
            <person name="Smartt A.E."/>
            <person name="Ripp S."/>
            <person name="Karpinets T.V."/>
            <person name="Brown S.D."/>
            <person name="Sayler G.S."/>
        </authorList>
    </citation>
    <scope>NUCLEOTIDE SEQUENCE [LARGE SCALE GENOMIC DNA]</scope>
    <source>
        <strain evidence="2 3">HK44</strain>
    </source>
</reference>
<gene>
    <name evidence="2" type="ORF">HK44_020320</name>
</gene>
<dbReference type="Proteomes" id="UP000022611">
    <property type="component" value="Unassembled WGS sequence"/>
</dbReference>
<dbReference type="PATRIC" id="fig|1042209.11.peg.586"/>
<evidence type="ECO:0000313" key="2">
    <source>
        <dbReference type="EMBL" id="EXF96265.1"/>
    </source>
</evidence>
<feature type="coiled-coil region" evidence="1">
    <location>
        <begin position="48"/>
        <end position="75"/>
    </location>
</feature>
<proteinExistence type="predicted"/>
<accession>A0A010SU33</accession>